<dbReference type="Pfam" id="PF13676">
    <property type="entry name" value="TIR_2"/>
    <property type="match status" value="1"/>
</dbReference>
<dbReference type="PANTHER" id="PTHR15079">
    <property type="entry name" value="MYD88"/>
    <property type="match status" value="1"/>
</dbReference>
<dbReference type="InterPro" id="IPR017281">
    <property type="entry name" value="Myelin_different_resp_MyD88"/>
</dbReference>
<dbReference type="PRINTS" id="PR01537">
    <property type="entry name" value="INTRLKN1R1F"/>
</dbReference>
<dbReference type="PANTHER" id="PTHR15079:SF3">
    <property type="entry name" value="MYELOID DIFFERENTIATION PRIMARY RESPONSE PROTEIN MYD88"/>
    <property type="match status" value="1"/>
</dbReference>
<feature type="domain" description="TIR" evidence="5">
    <location>
        <begin position="141"/>
        <end position="273"/>
    </location>
</feature>
<dbReference type="GO" id="GO:0043123">
    <property type="term" value="P:positive regulation of canonical NF-kappaB signal transduction"/>
    <property type="evidence" value="ECO:0007669"/>
    <property type="project" value="InterPro"/>
</dbReference>
<protein>
    <submittedName>
        <fullName evidence="6">MyD88 protein</fullName>
    </submittedName>
</protein>
<organism evidence="6">
    <name type="scientific">Anthopleura buddemeieri</name>
    <dbReference type="NCBI Taxonomy" id="1566020"/>
    <lineage>
        <taxon>Eukaryota</taxon>
        <taxon>Metazoa</taxon>
        <taxon>Cnidaria</taxon>
        <taxon>Anthozoa</taxon>
        <taxon>Hexacorallia</taxon>
        <taxon>Actiniaria</taxon>
        <taxon>Actiniidae</taxon>
        <taxon>Anthopleura</taxon>
    </lineage>
</organism>
<dbReference type="GO" id="GO:0070976">
    <property type="term" value="F:TIR domain binding"/>
    <property type="evidence" value="ECO:0007669"/>
    <property type="project" value="InterPro"/>
</dbReference>
<evidence type="ECO:0000256" key="1">
    <source>
        <dbReference type="ARBA" id="ARBA00004496"/>
    </source>
</evidence>
<evidence type="ECO:0000313" key="6">
    <source>
        <dbReference type="EMBL" id="ALG40990.1"/>
    </source>
</evidence>
<evidence type="ECO:0000259" key="4">
    <source>
        <dbReference type="PROSITE" id="PS50017"/>
    </source>
</evidence>
<dbReference type="AlphaFoldDB" id="A0A1D6XRK7"/>
<keyword evidence="2" id="KW-0963">Cytoplasm</keyword>
<evidence type="ECO:0000256" key="3">
    <source>
        <dbReference type="ARBA" id="ARBA00023198"/>
    </source>
</evidence>
<dbReference type="InterPro" id="IPR000157">
    <property type="entry name" value="TIR_dom"/>
</dbReference>
<reference evidence="6" key="1">
    <citation type="journal article" date="2016" name="BMC Genomics">
        <title>Insights into the innate immunome of actiniarians using a comparative genomic approach.</title>
        <authorList>
            <person name="van der Burg C.A."/>
            <person name="Prentis P.J."/>
            <person name="Surm J.M."/>
            <person name="Pavasovic A."/>
        </authorList>
    </citation>
    <scope>NUCLEOTIDE SEQUENCE</scope>
</reference>
<evidence type="ECO:0000256" key="2">
    <source>
        <dbReference type="ARBA" id="ARBA00022490"/>
    </source>
</evidence>
<dbReference type="GO" id="GO:0002755">
    <property type="term" value="P:MyD88-dependent toll-like receptor signaling pathway"/>
    <property type="evidence" value="ECO:0007669"/>
    <property type="project" value="InterPro"/>
</dbReference>
<dbReference type="Pfam" id="PF00531">
    <property type="entry name" value="Death"/>
    <property type="match status" value="1"/>
</dbReference>
<dbReference type="PROSITE" id="PS50104">
    <property type="entry name" value="TIR"/>
    <property type="match status" value="1"/>
</dbReference>
<dbReference type="GO" id="GO:0005737">
    <property type="term" value="C:cytoplasm"/>
    <property type="evidence" value="ECO:0007669"/>
    <property type="project" value="UniProtKB-SubCell"/>
</dbReference>
<name>A0A1D6XRK7_9CNID</name>
<dbReference type="Gene3D" id="3.40.50.10140">
    <property type="entry name" value="Toll/interleukin-1 receptor homology (TIR) domain"/>
    <property type="match status" value="1"/>
</dbReference>
<dbReference type="EMBL" id="KT792962">
    <property type="protein sequence ID" value="ALG40990.1"/>
    <property type="molecule type" value="mRNA"/>
</dbReference>
<dbReference type="Gene3D" id="1.10.533.10">
    <property type="entry name" value="Death Domain, Fas"/>
    <property type="match status" value="1"/>
</dbReference>
<accession>A0A1D6XRK7</accession>
<dbReference type="SUPFAM" id="SSF47986">
    <property type="entry name" value="DEATH domain"/>
    <property type="match status" value="1"/>
</dbReference>
<keyword evidence="3" id="KW-0395">Inflammatory response</keyword>
<dbReference type="PROSITE" id="PS50017">
    <property type="entry name" value="DEATH_DOMAIN"/>
    <property type="match status" value="1"/>
</dbReference>
<dbReference type="InterPro" id="IPR035897">
    <property type="entry name" value="Toll_tir_struct_dom_sf"/>
</dbReference>
<dbReference type="InterPro" id="IPR011029">
    <property type="entry name" value="DEATH-like_dom_sf"/>
</dbReference>
<dbReference type="InterPro" id="IPR000488">
    <property type="entry name" value="Death_dom"/>
</dbReference>
<sequence length="278" mass="32123">MACNQENNLVPPSAPLQEEKLVRHMSSKGHGRMSELLRPHHALGNDWTALAGQLGLTFEEITNLKEERDPVQVMFNKHEFLDLTISRLKSCLRAIDRLDAVKDLEKFEEETLYPSEYRKRQAERALSKESHANSTALPDDEKYDAFICYARENIEFAKKILKELEAPPYHLRLCIDYRDILPGGADLSTLAHVIEERCRKVVVVLSEHFNNDETADFQAKIALSLSPGCRDKRLIPIKYEPVKIPTIYRFITHIDYTNENAREYMWPKLARALGYTPR</sequence>
<proteinExistence type="evidence at transcript level"/>
<feature type="domain" description="Death" evidence="4">
    <location>
        <begin position="43"/>
        <end position="108"/>
    </location>
</feature>
<gene>
    <name evidence="6" type="primary">MyD88</name>
</gene>
<evidence type="ECO:0000259" key="5">
    <source>
        <dbReference type="PROSITE" id="PS50104"/>
    </source>
</evidence>
<comment type="subcellular location">
    <subcellularLocation>
        <location evidence="1">Cytoplasm</location>
    </subcellularLocation>
</comment>
<dbReference type="SUPFAM" id="SSF52200">
    <property type="entry name" value="Toll/Interleukin receptor TIR domain"/>
    <property type="match status" value="1"/>
</dbReference>
<dbReference type="SMART" id="SM00255">
    <property type="entry name" value="TIR"/>
    <property type="match status" value="1"/>
</dbReference>